<dbReference type="Gene3D" id="3.20.10.10">
    <property type="entry name" value="D-amino Acid Aminotransferase, subunit A, domain 2"/>
    <property type="match status" value="1"/>
</dbReference>
<comment type="similarity">
    <text evidence="1">Belongs to the class-IV pyridoxal-phosphate-dependent aminotransferase family.</text>
</comment>
<dbReference type="CDD" id="cd00449">
    <property type="entry name" value="PLPDE_IV"/>
    <property type="match status" value="1"/>
</dbReference>
<dbReference type="InterPro" id="IPR036038">
    <property type="entry name" value="Aminotransferase-like"/>
</dbReference>
<dbReference type="InterPro" id="IPR043132">
    <property type="entry name" value="BCAT-like_C"/>
</dbReference>
<sequence length="323" mass="34601">MLAGMAEHFQEDSVAAVGVRIDAEHPHGMIFDPHQPQLRVTDLGAIRGDGIFETMYCFGGEIRKLDAHLRRLARSAGICELPLPPAESWRAAVDLGIEEFSTRGTLPEHLTIKLVVTRGVEGEPAADDPAFAGTAWVLLTPAPEALLASRGEPIAVTLLDRGHDSTAAERAPWLLLGAKTLSYAVNMAALRHAKQHGFDDVIFRTSDGQVLEGPTSTVLLVHRGAEGSPPRLSTPERESGILPGTTQGAIFAAAERAGWELGYGPLTPEELHAADHVFLASSVRLVSPVSRIDDVEMPVDHDLTAELTALLAEDLPVGRPLDD</sequence>
<dbReference type="Proteomes" id="UP001501736">
    <property type="component" value="Unassembled WGS sequence"/>
</dbReference>
<gene>
    <name evidence="2" type="ORF">GCM10020260_26530</name>
</gene>
<dbReference type="SUPFAM" id="SSF56752">
    <property type="entry name" value="D-aminoacid aminotransferase-like PLP-dependent enzymes"/>
    <property type="match status" value="1"/>
</dbReference>
<keyword evidence="3" id="KW-1185">Reference proteome</keyword>
<dbReference type="GO" id="GO:0016829">
    <property type="term" value="F:lyase activity"/>
    <property type="evidence" value="ECO:0007669"/>
    <property type="project" value="UniProtKB-KW"/>
</dbReference>
<comment type="caution">
    <text evidence="2">The sequence shown here is derived from an EMBL/GenBank/DDBJ whole genome shotgun (WGS) entry which is preliminary data.</text>
</comment>
<dbReference type="PANTHER" id="PTHR42743">
    <property type="entry name" value="AMINO-ACID AMINOTRANSFERASE"/>
    <property type="match status" value="1"/>
</dbReference>
<dbReference type="InterPro" id="IPR001544">
    <property type="entry name" value="Aminotrans_IV"/>
</dbReference>
<organism evidence="2 3">
    <name type="scientific">Nesterenkonia halobia</name>
    <dbReference type="NCBI Taxonomy" id="37922"/>
    <lineage>
        <taxon>Bacteria</taxon>
        <taxon>Bacillati</taxon>
        <taxon>Actinomycetota</taxon>
        <taxon>Actinomycetes</taxon>
        <taxon>Micrococcales</taxon>
        <taxon>Micrococcaceae</taxon>
        <taxon>Nesterenkonia</taxon>
    </lineage>
</organism>
<dbReference type="InterPro" id="IPR050571">
    <property type="entry name" value="Class-IV_PLP-Dep_Aminotrnsfr"/>
</dbReference>
<evidence type="ECO:0000313" key="3">
    <source>
        <dbReference type="Proteomes" id="UP001501736"/>
    </source>
</evidence>
<evidence type="ECO:0000256" key="1">
    <source>
        <dbReference type="ARBA" id="ARBA00009320"/>
    </source>
</evidence>
<dbReference type="Pfam" id="PF01063">
    <property type="entry name" value="Aminotran_4"/>
    <property type="match status" value="1"/>
</dbReference>
<dbReference type="EMBL" id="BAAAYG010000016">
    <property type="protein sequence ID" value="GAA3288281.1"/>
    <property type="molecule type" value="Genomic_DNA"/>
</dbReference>
<evidence type="ECO:0000313" key="2">
    <source>
        <dbReference type="EMBL" id="GAA3288281.1"/>
    </source>
</evidence>
<proteinExistence type="inferred from homology"/>
<dbReference type="PANTHER" id="PTHR42743:SF11">
    <property type="entry name" value="AMINODEOXYCHORISMATE LYASE"/>
    <property type="match status" value="1"/>
</dbReference>
<dbReference type="InterPro" id="IPR043131">
    <property type="entry name" value="BCAT-like_N"/>
</dbReference>
<keyword evidence="2" id="KW-0456">Lyase</keyword>
<accession>A0ABP6RJ50</accession>
<dbReference type="Gene3D" id="3.30.470.10">
    <property type="match status" value="1"/>
</dbReference>
<reference evidence="3" key="1">
    <citation type="journal article" date="2019" name="Int. J. Syst. Evol. Microbiol.">
        <title>The Global Catalogue of Microorganisms (GCM) 10K type strain sequencing project: providing services to taxonomists for standard genome sequencing and annotation.</title>
        <authorList>
            <consortium name="The Broad Institute Genomics Platform"/>
            <consortium name="The Broad Institute Genome Sequencing Center for Infectious Disease"/>
            <person name="Wu L."/>
            <person name="Ma J."/>
        </authorList>
    </citation>
    <scope>NUCLEOTIDE SEQUENCE [LARGE SCALE GENOMIC DNA]</scope>
    <source>
        <strain evidence="3">JCM 11483</strain>
    </source>
</reference>
<protein>
    <submittedName>
        <fullName evidence="2">Aminodeoxychorismate lyase</fullName>
    </submittedName>
</protein>
<name>A0ABP6RJ50_9MICC</name>